<gene>
    <name evidence="1" type="ORF">S06H3_39046</name>
</gene>
<dbReference type="EMBL" id="BARV01023846">
    <property type="protein sequence ID" value="GAI41458.1"/>
    <property type="molecule type" value="Genomic_DNA"/>
</dbReference>
<proteinExistence type="predicted"/>
<evidence type="ECO:0000313" key="1">
    <source>
        <dbReference type="EMBL" id="GAI41458.1"/>
    </source>
</evidence>
<organism evidence="1">
    <name type="scientific">marine sediment metagenome</name>
    <dbReference type="NCBI Taxonomy" id="412755"/>
    <lineage>
        <taxon>unclassified sequences</taxon>
        <taxon>metagenomes</taxon>
        <taxon>ecological metagenomes</taxon>
    </lineage>
</organism>
<reference evidence="1" key="1">
    <citation type="journal article" date="2014" name="Front. Microbiol.">
        <title>High frequency of phylogenetically diverse reductive dehalogenase-homologous genes in deep subseafloor sedimentary metagenomes.</title>
        <authorList>
            <person name="Kawai M."/>
            <person name="Futagami T."/>
            <person name="Toyoda A."/>
            <person name="Takaki Y."/>
            <person name="Nishi S."/>
            <person name="Hori S."/>
            <person name="Arai W."/>
            <person name="Tsubouchi T."/>
            <person name="Morono Y."/>
            <person name="Uchiyama I."/>
            <person name="Ito T."/>
            <person name="Fujiyama A."/>
            <person name="Inagaki F."/>
            <person name="Takami H."/>
        </authorList>
    </citation>
    <scope>NUCLEOTIDE SEQUENCE</scope>
    <source>
        <strain evidence="1">Expedition CK06-06</strain>
    </source>
</reference>
<sequence length="74" mass="8423">MENMPIIGNHHSHTEYLLLPALSRHDITEAIVPHYYFTNQQKTPHRLRRGAWGGSPSLKCEKEMGAFYSGPTTT</sequence>
<accession>X1NCY2</accession>
<comment type="caution">
    <text evidence="1">The sequence shown here is derived from an EMBL/GenBank/DDBJ whole genome shotgun (WGS) entry which is preliminary data.</text>
</comment>
<name>X1NCY2_9ZZZZ</name>
<dbReference type="AlphaFoldDB" id="X1NCY2"/>
<protein>
    <submittedName>
        <fullName evidence="1">Uncharacterized protein</fullName>
    </submittedName>
</protein>